<dbReference type="InterPro" id="IPR006059">
    <property type="entry name" value="SBP"/>
</dbReference>
<evidence type="ECO:0000313" key="3">
    <source>
        <dbReference type="EMBL" id="OPJ56708.1"/>
    </source>
</evidence>
<dbReference type="PANTHER" id="PTHR43649">
    <property type="entry name" value="ARABINOSE-BINDING PROTEIN-RELATED"/>
    <property type="match status" value="1"/>
</dbReference>
<dbReference type="Gene3D" id="3.40.190.10">
    <property type="entry name" value="Periplasmic binding protein-like II"/>
    <property type="match status" value="2"/>
</dbReference>
<dbReference type="Proteomes" id="UP000190080">
    <property type="component" value="Unassembled WGS sequence"/>
</dbReference>
<keyword evidence="4" id="KW-1185">Reference proteome</keyword>
<organism evidence="3 4">
    <name type="scientific">Clostridium oryzae</name>
    <dbReference type="NCBI Taxonomy" id="1450648"/>
    <lineage>
        <taxon>Bacteria</taxon>
        <taxon>Bacillati</taxon>
        <taxon>Bacillota</taxon>
        <taxon>Clostridia</taxon>
        <taxon>Eubacteriales</taxon>
        <taxon>Clostridiaceae</taxon>
        <taxon>Clostridium</taxon>
    </lineage>
</organism>
<reference evidence="3 4" key="1">
    <citation type="submission" date="2017-03" db="EMBL/GenBank/DDBJ databases">
        <title>Genome sequence of Clostridium oryzae DSM 28571.</title>
        <authorList>
            <person name="Poehlein A."/>
            <person name="Daniel R."/>
        </authorList>
    </citation>
    <scope>NUCLEOTIDE SEQUENCE [LARGE SCALE GENOMIC DNA]</scope>
    <source>
        <strain evidence="3 4">DSM 28571</strain>
    </source>
</reference>
<evidence type="ECO:0000259" key="2">
    <source>
        <dbReference type="Pfam" id="PF12010"/>
    </source>
</evidence>
<evidence type="ECO:0000313" key="4">
    <source>
        <dbReference type="Proteomes" id="UP000190080"/>
    </source>
</evidence>
<dbReference type="Pfam" id="PF12010">
    <property type="entry name" value="DUF3502"/>
    <property type="match status" value="1"/>
</dbReference>
<dbReference type="InterPro" id="IPR022627">
    <property type="entry name" value="DUF3502"/>
</dbReference>
<dbReference type="PANTHER" id="PTHR43649:SF17">
    <property type="entry name" value="ABC TRANSPORTER SOLUTE BINDING PROTEIN-SUGAR TRANSPORT"/>
    <property type="match status" value="1"/>
</dbReference>
<dbReference type="EMBL" id="MZGV01000090">
    <property type="protein sequence ID" value="OPJ56708.1"/>
    <property type="molecule type" value="Genomic_DNA"/>
</dbReference>
<accession>A0A1V4I9M8</accession>
<name>A0A1V4I9M8_9CLOT</name>
<evidence type="ECO:0000256" key="1">
    <source>
        <dbReference type="SAM" id="SignalP"/>
    </source>
</evidence>
<dbReference type="RefSeq" id="WP_079428187.1">
    <property type="nucleotide sequence ID" value="NZ_MZGV01000090.1"/>
</dbReference>
<proteinExistence type="predicted"/>
<dbReference type="InterPro" id="IPR050490">
    <property type="entry name" value="Bact_solute-bd_prot1"/>
</dbReference>
<feature type="chain" id="PRO_5013342229" evidence="1">
    <location>
        <begin position="22"/>
        <end position="511"/>
    </location>
</feature>
<feature type="signal peptide" evidence="1">
    <location>
        <begin position="1"/>
        <end position="21"/>
    </location>
</feature>
<dbReference type="STRING" id="1450648.CLORY_41980"/>
<gene>
    <name evidence="3" type="ORF">CLORY_41980</name>
</gene>
<comment type="caution">
    <text evidence="3">The sequence shown here is derived from an EMBL/GenBank/DDBJ whole genome shotgun (WGS) entry which is preliminary data.</text>
</comment>
<dbReference type="AlphaFoldDB" id="A0A1V4I9M8"/>
<feature type="domain" description="DUF3502" evidence="2">
    <location>
        <begin position="440"/>
        <end position="506"/>
    </location>
</feature>
<protein>
    <submittedName>
        <fullName evidence="3">Bacterial extracellular solute-binding protein</fullName>
    </submittedName>
</protein>
<keyword evidence="1" id="KW-0732">Signal</keyword>
<dbReference type="Pfam" id="PF01547">
    <property type="entry name" value="SBP_bac_1"/>
    <property type="match status" value="1"/>
</dbReference>
<dbReference type="PROSITE" id="PS51257">
    <property type="entry name" value="PROKAR_LIPOPROTEIN"/>
    <property type="match status" value="1"/>
</dbReference>
<sequence length="511" mass="57386">MKKLKKVVTCLSILTMVTTLAAGCSKKNDVSSKSAKSALDTSKRVQLNMYLMGDEPKDNAKIVSALNKLTKKDLNATVKITYSTWTDFSTKYNLMLTSGENMDLVYGANWLTYATYAKKGAFTDLTDMISKYAPELSKEIPKERWEGTKVNDKLYAVPNQNPEFTQGAFVYREDLREKYNLPKINSVDSIEAYFDGIKKNNHDIMLTNDSGSCAYNNLFMFTTKYEIVDKGDEATSNLVIDPKNPKKVLATIELPEYKAFVEKMKNWADKGFWSKSALSSNEDGIVSFENGKAAASFNSTLAKAKGTVEKLAKSNPDWKVGVFEYNRLMNKVHSAAVTQNLTVIPKVSNNPERALALIQKLQTDRRYYDIIQYGIKGLTYNLTQDGKLDYSKINTTKHSAPSGWAFRNAKLDRANVSDWSEWKQRNDEDKKLATPDILDAFTLDTDPVQNEYAAITQVTNQYGKPLNAGLVKDADAAYASLLNQAKAAGLEKYRTEVEKQVDEYLKEKGIK</sequence>
<dbReference type="OrthoDB" id="1988587at2"/>
<dbReference type="SUPFAM" id="SSF53850">
    <property type="entry name" value="Periplasmic binding protein-like II"/>
    <property type="match status" value="1"/>
</dbReference>